<accession>A0AAU9V5Y8</accession>
<keyword evidence="2" id="KW-1185">Reference proteome</keyword>
<evidence type="ECO:0000313" key="1">
    <source>
        <dbReference type="EMBL" id="CAH2105559.1"/>
    </source>
</evidence>
<protein>
    <submittedName>
        <fullName evidence="1">Uncharacterized protein</fullName>
    </submittedName>
</protein>
<sequence>MKKIIINTYLYLEILGCYSTIFSIQVRARPTIIENTREISLVPMTMTTLHAPVSINMMGKVDHIRKKRQLPRLLPLRSRLRPPKLPLLPPRRPIILPMITSAVSDGIRTYPYYLQEIPLAFGETIIDSVREAAPHITGALKDISPGFMEIINTIPATEKDNPIHNIMRKIPTAIHDTIQIAIDPVQEEYEEPEQIQEIQRLTEEPTKQKNLYARQMKPLKTLQETYLNTKEKLNSKFEETKQKAQYFYRNLLQDYENITPRRKTHRFESPSLMKKTTQTITPVINESLLEMAQIPRKIKQMVEQIKQ</sequence>
<name>A0AAU9V5Y8_EUPED</name>
<comment type="caution">
    <text evidence="1">The sequence shown here is derived from an EMBL/GenBank/DDBJ whole genome shotgun (WGS) entry which is preliminary data.</text>
</comment>
<organism evidence="1 2">
    <name type="scientific">Euphydryas editha</name>
    <name type="common">Edith's checkerspot</name>
    <dbReference type="NCBI Taxonomy" id="104508"/>
    <lineage>
        <taxon>Eukaryota</taxon>
        <taxon>Metazoa</taxon>
        <taxon>Ecdysozoa</taxon>
        <taxon>Arthropoda</taxon>
        <taxon>Hexapoda</taxon>
        <taxon>Insecta</taxon>
        <taxon>Pterygota</taxon>
        <taxon>Neoptera</taxon>
        <taxon>Endopterygota</taxon>
        <taxon>Lepidoptera</taxon>
        <taxon>Glossata</taxon>
        <taxon>Ditrysia</taxon>
        <taxon>Papilionoidea</taxon>
        <taxon>Nymphalidae</taxon>
        <taxon>Nymphalinae</taxon>
        <taxon>Euphydryas</taxon>
    </lineage>
</organism>
<proteinExistence type="predicted"/>
<gene>
    <name evidence="1" type="ORF">EEDITHA_LOCUS19803</name>
</gene>
<dbReference type="AlphaFoldDB" id="A0AAU9V5Y8"/>
<evidence type="ECO:0000313" key="2">
    <source>
        <dbReference type="Proteomes" id="UP001153954"/>
    </source>
</evidence>
<dbReference type="EMBL" id="CAKOGL010000028">
    <property type="protein sequence ID" value="CAH2105559.1"/>
    <property type="molecule type" value="Genomic_DNA"/>
</dbReference>
<dbReference type="Proteomes" id="UP001153954">
    <property type="component" value="Unassembled WGS sequence"/>
</dbReference>
<reference evidence="1" key="1">
    <citation type="submission" date="2022-03" db="EMBL/GenBank/DDBJ databases">
        <authorList>
            <person name="Tunstrom K."/>
        </authorList>
    </citation>
    <scope>NUCLEOTIDE SEQUENCE</scope>
</reference>